<evidence type="ECO:0000313" key="2">
    <source>
        <dbReference type="Proteomes" id="UP000255515"/>
    </source>
</evidence>
<gene>
    <name evidence="1" type="ORF">NCTC11661_02389</name>
</gene>
<accession>A0A381A082</accession>
<dbReference type="AlphaFoldDB" id="A0A381A082"/>
<dbReference type="RefSeq" id="WP_002665210.1">
    <property type="nucleotide sequence ID" value="NZ_UFTJ01000005.1"/>
</dbReference>
<dbReference type="Proteomes" id="UP000255515">
    <property type="component" value="Unassembled WGS sequence"/>
</dbReference>
<name>A0A381A082_9FLAO</name>
<proteinExistence type="predicted"/>
<reference evidence="1 2" key="1">
    <citation type="submission" date="2018-06" db="EMBL/GenBank/DDBJ databases">
        <authorList>
            <consortium name="Pathogen Informatics"/>
            <person name="Doyle S."/>
        </authorList>
    </citation>
    <scope>NUCLEOTIDE SEQUENCE [LARGE SCALE GENOMIC DNA]</scope>
    <source>
        <strain evidence="1 2">NCTC11661</strain>
    </source>
</reference>
<sequence length="420" mass="47156">MKKFFVLSAVSIAALYSAQTIGNSPYAGYGIGDIKYDNTVEHSGMGGITTAYISDFNNSFNFQNPAANTNFALSTIRFEATNENNFYTSNVGNYKGKKHSSYLSNIVIAFPLSKKVKFGMGYQPYSTKNYNIRVKDVSNINYHFEGKGTLSTIQGALSYQVTPEIGLGLRSNYYFGVLSDINELVIDNVQYVNGKQTTNKIKNFNFTIGANYQKTDEDDKKITLGATATFGNIGSSQVNYVNSTYLYNKYGTKENESILSRTTYDGKDYFPFQASLGAGYGKNLKWFVGTQVDYKKGYDSNFQGNTVHVNNAMRFAVGGWMLPNVNNFRNYFQRVTYRFGTYYEKSGLSINGKELNEFGLSLGVSLPFKNSSINRINGVDLAVEFGKRGTVQNQLINQNFINLKIGFNFSDRWFMKNVYN</sequence>
<evidence type="ECO:0000313" key="1">
    <source>
        <dbReference type="EMBL" id="SUV53240.1"/>
    </source>
</evidence>
<protein>
    <recommendedName>
        <fullName evidence="3">Outer membrane protein transport protein (OMPP1/FadL/TodX)</fullName>
    </recommendedName>
</protein>
<organism evidence="1 2">
    <name type="scientific">Bergeyella zoohelcum</name>
    <dbReference type="NCBI Taxonomy" id="1015"/>
    <lineage>
        <taxon>Bacteria</taxon>
        <taxon>Pseudomonadati</taxon>
        <taxon>Bacteroidota</taxon>
        <taxon>Flavobacteriia</taxon>
        <taxon>Flavobacteriales</taxon>
        <taxon>Weeksellaceae</taxon>
        <taxon>Bergeyella</taxon>
    </lineage>
</organism>
<evidence type="ECO:0008006" key="3">
    <source>
        <dbReference type="Google" id="ProtNLM"/>
    </source>
</evidence>
<dbReference type="EMBL" id="UFTJ01000005">
    <property type="protein sequence ID" value="SUV53240.1"/>
    <property type="molecule type" value="Genomic_DNA"/>
</dbReference>